<evidence type="ECO:0000256" key="11">
    <source>
        <dbReference type="RuleBase" id="RU000461"/>
    </source>
</evidence>
<dbReference type="PROSITE" id="PS00086">
    <property type="entry name" value="CYTOCHROME_P450"/>
    <property type="match status" value="1"/>
</dbReference>
<keyword evidence="12" id="KW-0812">Transmembrane</keyword>
<reference evidence="13" key="2">
    <citation type="submission" date="2025-09" db="UniProtKB">
        <authorList>
            <consortium name="Ensembl"/>
        </authorList>
    </citation>
    <scope>IDENTIFICATION</scope>
</reference>
<evidence type="ECO:0000256" key="6">
    <source>
        <dbReference type="ARBA" id="ARBA00023002"/>
    </source>
</evidence>
<dbReference type="FunFam" id="1.10.630.10:FF:000004">
    <property type="entry name" value="cytochrome P450 2D15 isoform X1"/>
    <property type="match status" value="1"/>
</dbReference>
<evidence type="ECO:0000256" key="10">
    <source>
        <dbReference type="PIRSR" id="PIRSR602401-1"/>
    </source>
</evidence>
<comment type="similarity">
    <text evidence="3 11">Belongs to the cytochrome P450 family.</text>
</comment>
<dbReference type="OMA" id="NTQVTRE"/>
<evidence type="ECO:0000256" key="12">
    <source>
        <dbReference type="SAM" id="Phobius"/>
    </source>
</evidence>
<dbReference type="PRINTS" id="PR00463">
    <property type="entry name" value="EP450I"/>
</dbReference>
<dbReference type="GeneTree" id="ENSGT00940000162649"/>
<feature type="transmembrane region" description="Helical" evidence="12">
    <location>
        <begin position="7"/>
        <end position="31"/>
    </location>
</feature>
<sequence length="501" mass="56328">MAVMEDILLLFPSITSLLGTVLILLVIHLTFTSFASEKNCPPGPTPLPLVGNLLQLGRKLPHIALYELYKKHGPIFTVHLGPKKAVVLAGYKTIKQALVNVDAFSEKETLPIIKDLKLTHGVIFANGDSWKEMRHFTLTALKDFGMGKTAAEEKIIEETERLIEVFQEKEGKAFDTAEVVNHAVCNIICSIVYGKRFEYDDPEFTAMVGRATRNTQLLGCASVELYNYFPRLFYWVKARKELMESAFANRRQLAAVVKGLQDTLDPQMCRGLVDSFLTRKIQLEASGNMNSHYHGDNLLITVVNLFTAGTETTSSTLRCGLLLMAKYPEIQDKVQEELARVVGNRQVRAEDRRILPYTEAVIHEIQRLSNIVPIIVHCTSQDVIFQSYFIKKGTPVILLLSSALLDENEWEKSSSFNPAHFLDERGNFRRREAFLPFSTGPRACVGESLAKMELFLFFASLLQRFRFTPPPGMTEDDLDLALTPGFTLTPVPHKLCATSRV</sequence>
<dbReference type="InterPro" id="IPR017972">
    <property type="entry name" value="Cyt_P450_CS"/>
</dbReference>
<organism evidence="13 14">
    <name type="scientific">Amphilophus citrinellus</name>
    <name type="common">Midas cichlid</name>
    <name type="synonym">Cichlasoma citrinellum</name>
    <dbReference type="NCBI Taxonomy" id="61819"/>
    <lineage>
        <taxon>Eukaryota</taxon>
        <taxon>Metazoa</taxon>
        <taxon>Chordata</taxon>
        <taxon>Craniata</taxon>
        <taxon>Vertebrata</taxon>
        <taxon>Euteleostomi</taxon>
        <taxon>Actinopterygii</taxon>
        <taxon>Neopterygii</taxon>
        <taxon>Teleostei</taxon>
        <taxon>Neoteleostei</taxon>
        <taxon>Acanthomorphata</taxon>
        <taxon>Ovalentaria</taxon>
        <taxon>Cichlomorphae</taxon>
        <taxon>Cichliformes</taxon>
        <taxon>Cichlidae</taxon>
        <taxon>New World cichlids</taxon>
        <taxon>Cichlasomatinae</taxon>
        <taxon>Heroini</taxon>
        <taxon>Amphilophus</taxon>
    </lineage>
</organism>
<keyword evidence="4 10" id="KW-0349">Heme</keyword>
<dbReference type="AlphaFoldDB" id="A0A3Q0S6M5"/>
<proteinExistence type="inferred from homology"/>
<evidence type="ECO:0000256" key="9">
    <source>
        <dbReference type="ARBA" id="ARBA00023136"/>
    </source>
</evidence>
<evidence type="ECO:0000256" key="2">
    <source>
        <dbReference type="ARBA" id="ARBA00004370"/>
    </source>
</evidence>
<keyword evidence="8 11" id="KW-0503">Monooxygenase</keyword>
<dbReference type="GO" id="GO:0005506">
    <property type="term" value="F:iron ion binding"/>
    <property type="evidence" value="ECO:0007669"/>
    <property type="project" value="InterPro"/>
</dbReference>
<dbReference type="Ensembl" id="ENSACIT00000018969.1">
    <property type="protein sequence ID" value="ENSACIP00000018472.1"/>
    <property type="gene ID" value="ENSACIG00000014391.1"/>
</dbReference>
<comment type="subcellular location">
    <subcellularLocation>
        <location evidence="2">Membrane</location>
    </subcellularLocation>
</comment>
<evidence type="ECO:0008006" key="15">
    <source>
        <dbReference type="Google" id="ProtNLM"/>
    </source>
</evidence>
<dbReference type="GO" id="GO:0006805">
    <property type="term" value="P:xenobiotic metabolic process"/>
    <property type="evidence" value="ECO:0007669"/>
    <property type="project" value="TreeGrafter"/>
</dbReference>
<dbReference type="GO" id="GO:0006082">
    <property type="term" value="P:organic acid metabolic process"/>
    <property type="evidence" value="ECO:0007669"/>
    <property type="project" value="TreeGrafter"/>
</dbReference>
<keyword evidence="14" id="KW-1185">Reference proteome</keyword>
<dbReference type="GO" id="GO:0016020">
    <property type="term" value="C:membrane"/>
    <property type="evidence" value="ECO:0007669"/>
    <property type="project" value="UniProtKB-SubCell"/>
</dbReference>
<dbReference type="GO" id="GO:0005737">
    <property type="term" value="C:cytoplasm"/>
    <property type="evidence" value="ECO:0007669"/>
    <property type="project" value="TreeGrafter"/>
</dbReference>
<protein>
    <recommendedName>
        <fullName evidence="15">Cytochrome P450, family 2, subfamily X, polypeptide 9</fullName>
    </recommendedName>
</protein>
<evidence type="ECO:0000256" key="1">
    <source>
        <dbReference type="ARBA" id="ARBA00001971"/>
    </source>
</evidence>
<dbReference type="SUPFAM" id="SSF48264">
    <property type="entry name" value="Cytochrome P450"/>
    <property type="match status" value="1"/>
</dbReference>
<dbReference type="Gene3D" id="1.10.630.10">
    <property type="entry name" value="Cytochrome P450"/>
    <property type="match status" value="1"/>
</dbReference>
<keyword evidence="12" id="KW-1133">Transmembrane helix</keyword>
<evidence type="ECO:0000256" key="5">
    <source>
        <dbReference type="ARBA" id="ARBA00022723"/>
    </source>
</evidence>
<dbReference type="InterPro" id="IPR001128">
    <property type="entry name" value="Cyt_P450"/>
</dbReference>
<dbReference type="PANTHER" id="PTHR24300:SF319">
    <property type="entry name" value="CYTOCHROME P450, FAMILY 2, SUBFAMILY AC, POLYPEPTIDE 1"/>
    <property type="match status" value="1"/>
</dbReference>
<evidence type="ECO:0000313" key="13">
    <source>
        <dbReference type="Ensembl" id="ENSACIP00000018472.1"/>
    </source>
</evidence>
<dbReference type="InterPro" id="IPR002401">
    <property type="entry name" value="Cyt_P450_E_grp-I"/>
</dbReference>
<dbReference type="Pfam" id="PF00067">
    <property type="entry name" value="p450"/>
    <property type="match status" value="1"/>
</dbReference>
<evidence type="ECO:0000256" key="8">
    <source>
        <dbReference type="ARBA" id="ARBA00023033"/>
    </source>
</evidence>
<dbReference type="STRING" id="61819.ENSACIP00000018472"/>
<dbReference type="InterPro" id="IPR036396">
    <property type="entry name" value="Cyt_P450_sf"/>
</dbReference>
<keyword evidence="5 10" id="KW-0479">Metal-binding</keyword>
<dbReference type="Proteomes" id="UP000261340">
    <property type="component" value="Unplaced"/>
</dbReference>
<reference evidence="13" key="1">
    <citation type="submission" date="2025-08" db="UniProtKB">
        <authorList>
            <consortium name="Ensembl"/>
        </authorList>
    </citation>
    <scope>IDENTIFICATION</scope>
</reference>
<evidence type="ECO:0000256" key="3">
    <source>
        <dbReference type="ARBA" id="ARBA00010617"/>
    </source>
</evidence>
<dbReference type="InterPro" id="IPR050182">
    <property type="entry name" value="Cytochrome_P450_fam2"/>
</dbReference>
<feature type="binding site" description="axial binding residue" evidence="10">
    <location>
        <position position="444"/>
    </location>
    <ligand>
        <name>heme</name>
        <dbReference type="ChEBI" id="CHEBI:30413"/>
    </ligand>
    <ligandPart>
        <name>Fe</name>
        <dbReference type="ChEBI" id="CHEBI:18248"/>
    </ligandPart>
</feature>
<dbReference type="PRINTS" id="PR00385">
    <property type="entry name" value="P450"/>
</dbReference>
<name>A0A3Q0S6M5_AMPCI</name>
<evidence type="ECO:0000256" key="4">
    <source>
        <dbReference type="ARBA" id="ARBA00022617"/>
    </source>
</evidence>
<dbReference type="GO" id="GO:0020037">
    <property type="term" value="F:heme binding"/>
    <property type="evidence" value="ECO:0007669"/>
    <property type="project" value="InterPro"/>
</dbReference>
<comment type="cofactor">
    <cofactor evidence="1 10">
        <name>heme</name>
        <dbReference type="ChEBI" id="CHEBI:30413"/>
    </cofactor>
</comment>
<dbReference type="GO" id="GO:0016712">
    <property type="term" value="F:oxidoreductase activity, acting on paired donors, with incorporation or reduction of molecular oxygen, reduced flavin or flavoprotein as one donor, and incorporation of one atom of oxygen"/>
    <property type="evidence" value="ECO:0007669"/>
    <property type="project" value="TreeGrafter"/>
</dbReference>
<keyword evidence="9 12" id="KW-0472">Membrane</keyword>
<evidence type="ECO:0000313" key="14">
    <source>
        <dbReference type="Proteomes" id="UP000261340"/>
    </source>
</evidence>
<keyword evidence="7 10" id="KW-0408">Iron</keyword>
<keyword evidence="6 11" id="KW-0560">Oxidoreductase</keyword>
<evidence type="ECO:0000256" key="7">
    <source>
        <dbReference type="ARBA" id="ARBA00023004"/>
    </source>
</evidence>
<accession>A0A3Q0S6M5</accession>
<dbReference type="PANTHER" id="PTHR24300">
    <property type="entry name" value="CYTOCHROME P450 508A4-RELATED"/>
    <property type="match status" value="1"/>
</dbReference>